<gene>
    <name evidence="2" type="ORF">ACFPCV_30825</name>
</gene>
<evidence type="ECO:0000259" key="1">
    <source>
        <dbReference type="PROSITE" id="PS50075"/>
    </source>
</evidence>
<keyword evidence="3" id="KW-1185">Reference proteome</keyword>
<dbReference type="Gene3D" id="1.10.1200.10">
    <property type="entry name" value="ACP-like"/>
    <property type="match status" value="1"/>
</dbReference>
<organism evidence="2 3">
    <name type="scientific">Actinophytocola glycyrrhizae</name>
    <dbReference type="NCBI Taxonomy" id="2044873"/>
    <lineage>
        <taxon>Bacteria</taxon>
        <taxon>Bacillati</taxon>
        <taxon>Actinomycetota</taxon>
        <taxon>Actinomycetes</taxon>
        <taxon>Pseudonocardiales</taxon>
        <taxon>Pseudonocardiaceae</taxon>
    </lineage>
</organism>
<comment type="caution">
    <text evidence="2">The sequence shown here is derived from an EMBL/GenBank/DDBJ whole genome shotgun (WGS) entry which is preliminary data.</text>
</comment>
<sequence length="88" mass="9664">MTPADLEQILNSVVNADANSPSQAITLSEQDLDRSLDELEVDSLAKAEMLAVLDDKYRIAVKDEDAAGFNTPRDVLDFVTRQSRQGVL</sequence>
<feature type="domain" description="Carrier" evidence="1">
    <location>
        <begin position="4"/>
        <end position="83"/>
    </location>
</feature>
<dbReference type="InterPro" id="IPR036736">
    <property type="entry name" value="ACP-like_sf"/>
</dbReference>
<name>A0ABV9SB86_9PSEU</name>
<evidence type="ECO:0000313" key="2">
    <source>
        <dbReference type="EMBL" id="MFC4857916.1"/>
    </source>
</evidence>
<dbReference type="PROSITE" id="PS50075">
    <property type="entry name" value="CARRIER"/>
    <property type="match status" value="1"/>
</dbReference>
<dbReference type="Proteomes" id="UP001595859">
    <property type="component" value="Unassembled WGS sequence"/>
</dbReference>
<dbReference type="SUPFAM" id="SSF47336">
    <property type="entry name" value="ACP-like"/>
    <property type="match status" value="1"/>
</dbReference>
<dbReference type="InterPro" id="IPR009081">
    <property type="entry name" value="PP-bd_ACP"/>
</dbReference>
<dbReference type="RefSeq" id="WP_378059977.1">
    <property type="nucleotide sequence ID" value="NZ_JBHSIS010000020.1"/>
</dbReference>
<dbReference type="Pfam" id="PF00550">
    <property type="entry name" value="PP-binding"/>
    <property type="match status" value="1"/>
</dbReference>
<dbReference type="EMBL" id="JBHSIS010000020">
    <property type="protein sequence ID" value="MFC4857916.1"/>
    <property type="molecule type" value="Genomic_DNA"/>
</dbReference>
<proteinExistence type="predicted"/>
<evidence type="ECO:0000313" key="3">
    <source>
        <dbReference type="Proteomes" id="UP001595859"/>
    </source>
</evidence>
<reference evidence="3" key="1">
    <citation type="journal article" date="2019" name="Int. J. Syst. Evol. Microbiol.">
        <title>The Global Catalogue of Microorganisms (GCM) 10K type strain sequencing project: providing services to taxonomists for standard genome sequencing and annotation.</title>
        <authorList>
            <consortium name="The Broad Institute Genomics Platform"/>
            <consortium name="The Broad Institute Genome Sequencing Center for Infectious Disease"/>
            <person name="Wu L."/>
            <person name="Ma J."/>
        </authorList>
    </citation>
    <scope>NUCLEOTIDE SEQUENCE [LARGE SCALE GENOMIC DNA]</scope>
    <source>
        <strain evidence="3">ZS-22-S1</strain>
    </source>
</reference>
<accession>A0ABV9SB86</accession>
<protein>
    <submittedName>
        <fullName evidence="2">Phosphopantetheine-binding protein</fullName>
    </submittedName>
</protein>